<keyword evidence="3" id="KW-1185">Reference proteome</keyword>
<feature type="region of interest" description="Disordered" evidence="1">
    <location>
        <begin position="470"/>
        <end position="497"/>
    </location>
</feature>
<reference evidence="3" key="1">
    <citation type="journal article" date="2019" name="Int. J. Syst. Evol. Microbiol.">
        <title>The Global Catalogue of Microorganisms (GCM) 10K type strain sequencing project: providing services to taxonomists for standard genome sequencing and annotation.</title>
        <authorList>
            <consortium name="The Broad Institute Genomics Platform"/>
            <consortium name="The Broad Institute Genome Sequencing Center for Infectious Disease"/>
            <person name="Wu L."/>
            <person name="Ma J."/>
        </authorList>
    </citation>
    <scope>NUCLEOTIDE SEQUENCE [LARGE SCALE GENOMIC DNA]</scope>
    <source>
        <strain evidence="3">CGMCC 4.7683</strain>
    </source>
</reference>
<evidence type="ECO:0000313" key="3">
    <source>
        <dbReference type="Proteomes" id="UP000635387"/>
    </source>
</evidence>
<dbReference type="Gene3D" id="3.90.176.10">
    <property type="entry name" value="Toxin ADP-ribosyltransferase, Chain A, domain 1"/>
    <property type="match status" value="1"/>
</dbReference>
<name>A0ABQ3MLG5_9PSEU</name>
<feature type="region of interest" description="Disordered" evidence="1">
    <location>
        <begin position="686"/>
        <end position="722"/>
    </location>
</feature>
<comment type="caution">
    <text evidence="2">The sequence shown here is derived from an EMBL/GenBank/DDBJ whole genome shotgun (WGS) entry which is preliminary data.</text>
</comment>
<evidence type="ECO:0000256" key="1">
    <source>
        <dbReference type="SAM" id="MobiDB-lite"/>
    </source>
</evidence>
<dbReference type="EMBL" id="BNAY01000018">
    <property type="protein sequence ID" value="GHH38354.1"/>
    <property type="molecule type" value="Genomic_DNA"/>
</dbReference>
<dbReference type="RefSeq" id="WP_191260005.1">
    <property type="nucleotide sequence ID" value="NZ_BNAY01000018.1"/>
</dbReference>
<dbReference type="Proteomes" id="UP000635387">
    <property type="component" value="Unassembled WGS sequence"/>
</dbReference>
<protein>
    <submittedName>
        <fullName evidence="2">Uncharacterized protein</fullName>
    </submittedName>
</protein>
<sequence length="722" mass="76918">MSIWKRLRARAGASPNTKAEAAAGIERTPAGHVEVVHLAGAVPHRARLFASSLAPDPHHRLLVVDLPESELEELAGVLPVGTRGVRLVPVPSGQDLSWVDGQSLAETLGSAVLLPHGTVRPSHAGVSFDDPLTDGRWVRYRPGAEATWAGRRLPQPSWDVPGSLAETQVLGKDVVAEPLPSGVWLRAAGDDRWIRAARARLIRWVPCRSDEILVALGAEGLAPLPIDVVSRWWESLVGPRRELLRFVQFGPVRTAAGKSMGQALSDSTGAEIVVYCGLPVHSVNGPEVVALRPDGSHGWSMFAHTLAYRPHGTDETGEAAPVLRAYRKPIPRLPKVAAGVYRYDSDTVVEVVPAGLWVRGEAEPAYSDFVRTLPPDPQAPTVFHNASDGEMTAHHWQSAEEVAERLRQTTGTAVRVVPTDGIEPAPSTSWVAHPGKRKTSGEPKIAAPVAEEQAEAEEPLVLLMQLVGGNQDADTEDSGPNDAAPVPEQGASADSVPDPVRDRALIRETWPEHFAGAAEAEDQDAFTDLMAARLHLGPLGREAGMDATGPLAALGRRAAEGIVDLPRHRGATAAAVAPDRDQWASLDGRAVLVEPGVCAMSLAPPPLGAGTTDLLVWSMSGRLVELPAGDGKGVVFPPGTSFAVLDVVEPADGLRGRVLLRELSDRELEKRARSLDDLILSSLRQSAERWRRTESGEPTPDGEVGRLPGMSAGSVLEGSLSR</sequence>
<accession>A0ABQ3MLG5</accession>
<feature type="region of interest" description="Disordered" evidence="1">
    <location>
        <begin position="418"/>
        <end position="444"/>
    </location>
</feature>
<feature type="compositionally biased region" description="Basic and acidic residues" evidence="1">
    <location>
        <begin position="686"/>
        <end position="695"/>
    </location>
</feature>
<evidence type="ECO:0000313" key="2">
    <source>
        <dbReference type="EMBL" id="GHH38354.1"/>
    </source>
</evidence>
<organism evidence="2 3">
    <name type="scientific">Amycolatopsis oliviviridis</name>
    <dbReference type="NCBI Taxonomy" id="1471590"/>
    <lineage>
        <taxon>Bacteria</taxon>
        <taxon>Bacillati</taxon>
        <taxon>Actinomycetota</taxon>
        <taxon>Actinomycetes</taxon>
        <taxon>Pseudonocardiales</taxon>
        <taxon>Pseudonocardiaceae</taxon>
        <taxon>Amycolatopsis</taxon>
    </lineage>
</organism>
<gene>
    <name evidence="2" type="ORF">GCM10017790_83930</name>
</gene>
<proteinExistence type="predicted"/>